<name>A0A1N7DL43_9EURY</name>
<proteinExistence type="predicted"/>
<dbReference type="InterPro" id="IPR017850">
    <property type="entry name" value="Alkaline_phosphatase_core_sf"/>
</dbReference>
<protein>
    <submittedName>
        <fullName evidence="2">Arylsulfatase A</fullName>
    </submittedName>
</protein>
<organism evidence="2 3">
    <name type="scientific">Haladaptatus litoreus</name>
    <dbReference type="NCBI Taxonomy" id="553468"/>
    <lineage>
        <taxon>Archaea</taxon>
        <taxon>Methanobacteriati</taxon>
        <taxon>Methanobacteriota</taxon>
        <taxon>Stenosarchaea group</taxon>
        <taxon>Halobacteria</taxon>
        <taxon>Halobacteriales</taxon>
        <taxon>Haladaptataceae</taxon>
        <taxon>Haladaptatus</taxon>
    </lineage>
</organism>
<sequence>MSQRDIIWLTLESIRWDHTSLSDHCRDTTPQLKRIVNSSDACSFNNCHSHGIWTRSSSASILTGMAPSRHGVGIDRQRLPEEVETIPEKLRQLGYRTAGVSSNVQISPETSARGFDNFHYLSADTILENVPYDILLKYGLNLWRHSVGLNTNTKAHSLGYIERALSKREITKTKEDDRPLFLYTHIGDSHHPYYPPNPWQKEFESDLTLPLDEALNISMDMSNNILDRVANGINYTDDELYSLEVLYDSHIKYVDHLVGDIVSFAKRQLDNPIIVITADHGELFGEQNLLGHRLTINSALTNVPLVLIGCNNRESISKNSDSLLQHADAMQTVLDSIDVSENLEIGQNIGNEHRKFVVSQLGIDHQKSNLKKVKNISPEFESPYPPETVTMLKSKTHTLFSSESCSKIIDSTTRESVNEDEIIDKYESQLEEWLSKFGEPISDSEEEEFSTEVKQRLQKLGYVAD</sequence>
<dbReference type="PANTHER" id="PTHR43751:SF3">
    <property type="entry name" value="SULFATASE N-TERMINAL DOMAIN-CONTAINING PROTEIN"/>
    <property type="match status" value="1"/>
</dbReference>
<dbReference type="PANTHER" id="PTHR43751">
    <property type="entry name" value="SULFATASE"/>
    <property type="match status" value="1"/>
</dbReference>
<dbReference type="InterPro" id="IPR052701">
    <property type="entry name" value="GAG_Ulvan_Degrading_Sulfatases"/>
</dbReference>
<reference evidence="3" key="1">
    <citation type="submission" date="2017-01" db="EMBL/GenBank/DDBJ databases">
        <authorList>
            <person name="Varghese N."/>
            <person name="Submissions S."/>
        </authorList>
    </citation>
    <scope>NUCLEOTIDE SEQUENCE [LARGE SCALE GENOMIC DNA]</scope>
    <source>
        <strain evidence="3">CGMCC 1.7737</strain>
    </source>
</reference>
<feature type="domain" description="Sulfatase N-terminal" evidence="1">
    <location>
        <begin position="5"/>
        <end position="337"/>
    </location>
</feature>
<gene>
    <name evidence="2" type="ORF">SAMN05421858_3711</name>
</gene>
<dbReference type="Gene3D" id="3.40.720.10">
    <property type="entry name" value="Alkaline Phosphatase, subunit A"/>
    <property type="match status" value="1"/>
</dbReference>
<evidence type="ECO:0000313" key="2">
    <source>
        <dbReference type="EMBL" id="SIR76488.1"/>
    </source>
</evidence>
<dbReference type="InterPro" id="IPR000917">
    <property type="entry name" value="Sulfatase_N"/>
</dbReference>
<dbReference type="EMBL" id="FTNO01000004">
    <property type="protein sequence ID" value="SIR76488.1"/>
    <property type="molecule type" value="Genomic_DNA"/>
</dbReference>
<dbReference type="AlphaFoldDB" id="A0A1N7DL43"/>
<dbReference type="SUPFAM" id="SSF53649">
    <property type="entry name" value="Alkaline phosphatase-like"/>
    <property type="match status" value="1"/>
</dbReference>
<evidence type="ECO:0000313" key="3">
    <source>
        <dbReference type="Proteomes" id="UP000186914"/>
    </source>
</evidence>
<evidence type="ECO:0000259" key="1">
    <source>
        <dbReference type="Pfam" id="PF00884"/>
    </source>
</evidence>
<accession>A0A1N7DL43</accession>
<dbReference type="Pfam" id="PF00884">
    <property type="entry name" value="Sulfatase"/>
    <property type="match status" value="1"/>
</dbReference>
<dbReference type="Proteomes" id="UP000186914">
    <property type="component" value="Unassembled WGS sequence"/>
</dbReference>
<keyword evidence="3" id="KW-1185">Reference proteome</keyword>
<dbReference type="RefSeq" id="WP_076431555.1">
    <property type="nucleotide sequence ID" value="NZ_FTNO01000004.1"/>
</dbReference>
<dbReference type="OrthoDB" id="3164at2157"/>